<dbReference type="InterPro" id="IPR013568">
    <property type="entry name" value="SEFIR_dom"/>
</dbReference>
<evidence type="ECO:0000256" key="4">
    <source>
        <dbReference type="ARBA" id="ARBA00022729"/>
    </source>
</evidence>
<dbReference type="Pfam" id="PF08357">
    <property type="entry name" value="SEFIR"/>
    <property type="match status" value="1"/>
</dbReference>
<dbReference type="AlphaFoldDB" id="A0A444UI50"/>
<accession>A0A444UI50</accession>
<evidence type="ECO:0000313" key="12">
    <source>
        <dbReference type="Proteomes" id="UP000289886"/>
    </source>
</evidence>
<sequence length="877" mass="98602">MRDWRHWQAEDRVLRAVQSWIRHSSVQTKSEGAGQEWDHLRGLGRVLMQQEDEPTGRKSWTQVVVPTSQTHVVWEHNHVALGHPGPERTLSAIKRVKYLGHVISAKGVQPDADKISAIVGWPRPKTIRKLRSPIRVVDLIEMEKDLRDIDRNQETSEVHLLLKEWPRLTLIDQVLYRQWSFSLDRFVAEPGVKYEVSVHNLPRPNIQGDQDYKSRNFSMPDCRDVSIKRTKLCQLRGSLWEPNIAFFSDGLEATVQLDTGNHSEQYKVFLESYYESTVCNTHKQEITKEGQQTVNVTFSLKEWRATCCQFTVTIQPYFVGCSNDCVRQKKVFNTCKVILSALELDSSGPPDPPQKLYYLIPILGLLGVGIVGCCVITWKSNKTAEPRTGESEIESDPSATPLLLSPQKRKVLILYSQDHPLYRDVVLKFSAFLQAECGTDVLLDLLDTQRMGELGHLAWLAGRKQEIEEDSSNKILLLCSRGVRAKWQAMLGGERVLLKQDVLSPMGDMLTPALNLLLPDFKLPASFGKYVVAYFEGVSGEQDVPEPFHIAVKYKLMKHFEEIYFRLCGEEKHEPGRVKRVPGISEDEYFLKPSGHELRHAIEAFQVHQAAHPDWFQRECLQSEEEAFGGAEEEEEHIQGQLHKTCMHQVVLQYEKTAPPCVLNEVLSSQPTAGVLALNPMLREVEHGVVSQAVLCNAGPELCQVFMSQPVLPDARGSSCAQVLVCPSAVEEGSCLRAELSLQTPALLEKNESSVFREELGEEGEGLGEEGEGLGEEVSEQGEAQLQPPSHLSPEVWHSLLALQQSQSALLDPSLLSAPDQPGHSNKRLSDQGYISRNSLEPDPQSDPMAEVRRLQQECFMDSLRSPGLPALARPPS</sequence>
<dbReference type="InterPro" id="IPR043046">
    <property type="entry name" value="IL17RA/B_FnIII-like_2_sf"/>
</dbReference>
<keyword evidence="7 11" id="KW-0675">Receptor</keyword>
<feature type="region of interest" description="Disordered" evidence="9">
    <location>
        <begin position="753"/>
        <end position="791"/>
    </location>
</feature>
<evidence type="ECO:0000256" key="7">
    <source>
        <dbReference type="ARBA" id="ARBA00023170"/>
    </source>
</evidence>
<dbReference type="FunFam" id="3.40.50.11530:FF:000002">
    <property type="entry name" value="Interleukin 17 receptor A"/>
    <property type="match status" value="1"/>
</dbReference>
<dbReference type="InterPro" id="IPR043502">
    <property type="entry name" value="DNA/RNA_pol_sf"/>
</dbReference>
<keyword evidence="8" id="KW-0325">Glycoprotein</keyword>
<keyword evidence="3" id="KW-0812">Transmembrane</keyword>
<evidence type="ECO:0000256" key="6">
    <source>
        <dbReference type="ARBA" id="ARBA00023136"/>
    </source>
</evidence>
<dbReference type="InterPro" id="IPR032356">
    <property type="entry name" value="IL17R_A/B_N"/>
</dbReference>
<dbReference type="InterPro" id="IPR039465">
    <property type="entry name" value="IL-17_rcpt-like"/>
</dbReference>
<evidence type="ECO:0000256" key="8">
    <source>
        <dbReference type="ARBA" id="ARBA00023180"/>
    </source>
</evidence>
<dbReference type="PROSITE" id="PS51534">
    <property type="entry name" value="SEFIR"/>
    <property type="match status" value="1"/>
</dbReference>
<feature type="compositionally biased region" description="Acidic residues" evidence="9">
    <location>
        <begin position="760"/>
        <end position="780"/>
    </location>
</feature>
<keyword evidence="2" id="KW-1003">Cell membrane</keyword>
<dbReference type="Gene3D" id="2.60.40.2150">
    <property type="entry name" value="Interleukin-17 receptor A/B, fibronectin-III-like domain 2"/>
    <property type="match status" value="1"/>
</dbReference>
<evidence type="ECO:0000256" key="1">
    <source>
        <dbReference type="ARBA" id="ARBA00004251"/>
    </source>
</evidence>
<protein>
    <submittedName>
        <fullName evidence="11">Interleukin-17 receptor A</fullName>
    </submittedName>
</protein>
<dbReference type="PANTHER" id="PTHR15583">
    <property type="entry name" value="INTERLEUKIN-17 RECEPTOR"/>
    <property type="match status" value="1"/>
</dbReference>
<dbReference type="InterPro" id="IPR038683">
    <property type="entry name" value="IL17RA/B_FnIII-like_1_sf"/>
</dbReference>
<proteinExistence type="predicted"/>
<dbReference type="SUPFAM" id="SSF56672">
    <property type="entry name" value="DNA/RNA polymerases"/>
    <property type="match status" value="1"/>
</dbReference>
<dbReference type="Proteomes" id="UP000289886">
    <property type="component" value="Unassembled WGS sequence"/>
</dbReference>
<evidence type="ECO:0000256" key="9">
    <source>
        <dbReference type="SAM" id="MobiDB-lite"/>
    </source>
</evidence>
<gene>
    <name evidence="11" type="ORF">EOD39_1003</name>
</gene>
<evidence type="ECO:0000256" key="5">
    <source>
        <dbReference type="ARBA" id="ARBA00022989"/>
    </source>
</evidence>
<evidence type="ECO:0000256" key="2">
    <source>
        <dbReference type="ARBA" id="ARBA00022475"/>
    </source>
</evidence>
<dbReference type="PANTHER" id="PTHR15583:SF13">
    <property type="entry name" value="INTERLEUKIN-17 RECEPTOR A"/>
    <property type="match status" value="1"/>
</dbReference>
<reference evidence="11 12" key="1">
    <citation type="submission" date="2019-01" db="EMBL/GenBank/DDBJ databases">
        <title>Draft Genome and Complete Hox-Cluster Characterization of the Sterlet Sturgeon (Acipenser ruthenus).</title>
        <authorList>
            <person name="Wei Q."/>
        </authorList>
    </citation>
    <scope>NUCLEOTIDE SEQUENCE [LARGE SCALE GENOMIC DNA]</scope>
    <source>
        <strain evidence="11">WHYD16114868_AA</strain>
        <tissue evidence="11">Blood</tissue>
    </source>
</reference>
<dbReference type="GO" id="GO:0030368">
    <property type="term" value="F:interleukin-17 receptor activity"/>
    <property type="evidence" value="ECO:0007669"/>
    <property type="project" value="InterPro"/>
</dbReference>
<evidence type="ECO:0000256" key="3">
    <source>
        <dbReference type="ARBA" id="ARBA00022692"/>
    </source>
</evidence>
<evidence type="ECO:0000259" key="10">
    <source>
        <dbReference type="PROSITE" id="PS51534"/>
    </source>
</evidence>
<comment type="subcellular location">
    <subcellularLocation>
        <location evidence="1">Cell membrane</location>
        <topology evidence="1">Single-pass type I membrane protein</topology>
    </subcellularLocation>
</comment>
<feature type="compositionally biased region" description="Low complexity" evidence="9">
    <location>
        <begin position="813"/>
        <end position="822"/>
    </location>
</feature>
<dbReference type="EMBL" id="SCEB01214526">
    <property type="protein sequence ID" value="RXM34867.1"/>
    <property type="molecule type" value="Genomic_DNA"/>
</dbReference>
<evidence type="ECO:0000313" key="11">
    <source>
        <dbReference type="EMBL" id="RXM34867.1"/>
    </source>
</evidence>
<feature type="domain" description="SEFIR" evidence="10">
    <location>
        <begin position="408"/>
        <end position="565"/>
    </location>
</feature>
<keyword evidence="4" id="KW-0732">Signal</keyword>
<dbReference type="Pfam" id="PF16556">
    <property type="entry name" value="IL17R_fnIII_D1"/>
    <property type="match status" value="1"/>
</dbReference>
<dbReference type="Pfam" id="PF16578">
    <property type="entry name" value="IL17R_fnIII_D2"/>
    <property type="match status" value="1"/>
</dbReference>
<keyword evidence="6" id="KW-0472">Membrane</keyword>
<dbReference type="GO" id="GO:0005886">
    <property type="term" value="C:plasma membrane"/>
    <property type="evidence" value="ECO:0007669"/>
    <property type="project" value="UniProtKB-SubCell"/>
</dbReference>
<name>A0A444UI50_ACIRT</name>
<organism evidence="11 12">
    <name type="scientific">Acipenser ruthenus</name>
    <name type="common">Sterlet sturgeon</name>
    <dbReference type="NCBI Taxonomy" id="7906"/>
    <lineage>
        <taxon>Eukaryota</taxon>
        <taxon>Metazoa</taxon>
        <taxon>Chordata</taxon>
        <taxon>Craniata</taxon>
        <taxon>Vertebrata</taxon>
        <taxon>Euteleostomi</taxon>
        <taxon>Actinopterygii</taxon>
        <taxon>Chondrostei</taxon>
        <taxon>Acipenseriformes</taxon>
        <taxon>Acipenseridae</taxon>
        <taxon>Acipenser</taxon>
    </lineage>
</organism>
<keyword evidence="5" id="KW-1133">Transmembrane helix</keyword>
<dbReference type="Gene3D" id="3.40.50.11530">
    <property type="match status" value="1"/>
</dbReference>
<keyword evidence="12" id="KW-1185">Reference proteome</keyword>
<comment type="caution">
    <text evidence="11">The sequence shown here is derived from an EMBL/GenBank/DDBJ whole genome shotgun (WGS) entry which is preliminary data.</text>
</comment>
<feature type="region of interest" description="Disordered" evidence="9">
    <location>
        <begin position="813"/>
        <end position="849"/>
    </location>
</feature>
<dbReference type="Gene3D" id="2.60.40.2160">
    <property type="entry name" value="Interleukin-17 receptor A/B, fibronectin-III-like domain 1"/>
    <property type="match status" value="1"/>
</dbReference>